<dbReference type="EMBL" id="CAJVAX010000012">
    <property type="protein sequence ID" value="CAG7631338.1"/>
    <property type="molecule type" value="Genomic_DNA"/>
</dbReference>
<gene>
    <name evidence="1" type="ORF">SBRY_20763</name>
</gene>
<evidence type="ECO:0000313" key="1">
    <source>
        <dbReference type="EMBL" id="CAG7631338.1"/>
    </source>
</evidence>
<organism evidence="1 2">
    <name type="scientific">Actinacidiphila bryophytorum</name>
    <dbReference type="NCBI Taxonomy" id="1436133"/>
    <lineage>
        <taxon>Bacteria</taxon>
        <taxon>Bacillati</taxon>
        <taxon>Actinomycetota</taxon>
        <taxon>Actinomycetes</taxon>
        <taxon>Kitasatosporales</taxon>
        <taxon>Streptomycetaceae</taxon>
        <taxon>Actinacidiphila</taxon>
    </lineage>
</organism>
<proteinExistence type="predicted"/>
<accession>A0A9W4GYG8</accession>
<name>A0A9W4GYG8_9ACTN</name>
<keyword evidence="2" id="KW-1185">Reference proteome</keyword>
<comment type="caution">
    <text evidence="1">The sequence shown here is derived from an EMBL/GenBank/DDBJ whole genome shotgun (WGS) entry which is preliminary data.</text>
</comment>
<sequence length="98" mass="10718">MRAVLSEAGLFCYVWTTQELMRRQGWRVALLHRAATGVFKATDHFGMPGWPTIVDAAIKPHLGADTGWRGAVESATDHPCVAEGPGRAVPRQSRPFSC</sequence>
<dbReference type="AlphaFoldDB" id="A0A9W4GYG8"/>
<reference evidence="1" key="1">
    <citation type="submission" date="2021-06" db="EMBL/GenBank/DDBJ databases">
        <authorList>
            <person name="Arsene-Ploetze F."/>
        </authorList>
    </citation>
    <scope>NUCLEOTIDE SEQUENCE</scope>
    <source>
        <strain evidence="1">SBRY1</strain>
    </source>
</reference>
<protein>
    <submittedName>
        <fullName evidence="1">Uncharacterized protein</fullName>
    </submittedName>
</protein>
<dbReference type="Proteomes" id="UP001153328">
    <property type="component" value="Unassembled WGS sequence"/>
</dbReference>
<evidence type="ECO:0000313" key="2">
    <source>
        <dbReference type="Proteomes" id="UP001153328"/>
    </source>
</evidence>